<accession>A0A8X8H1N9</accession>
<dbReference type="Proteomes" id="UP000484076">
    <property type="component" value="Unassembled WGS sequence"/>
</dbReference>
<feature type="domain" description="ABC transporter" evidence="5">
    <location>
        <begin position="4"/>
        <end position="234"/>
    </location>
</feature>
<dbReference type="SMART" id="SM00382">
    <property type="entry name" value="AAA"/>
    <property type="match status" value="1"/>
</dbReference>
<evidence type="ECO:0000259" key="5">
    <source>
        <dbReference type="PROSITE" id="PS50893"/>
    </source>
</evidence>
<dbReference type="EMBL" id="WHUT02000010">
    <property type="protein sequence ID" value="NUB45943.1"/>
    <property type="molecule type" value="Genomic_DNA"/>
</dbReference>
<dbReference type="GO" id="GO:0005524">
    <property type="term" value="F:ATP binding"/>
    <property type="evidence" value="ECO:0007669"/>
    <property type="project" value="UniProtKB-KW"/>
</dbReference>
<name>A0A8X8H1N9_9RHOB</name>
<dbReference type="GO" id="GO:0016887">
    <property type="term" value="F:ATP hydrolysis activity"/>
    <property type="evidence" value="ECO:0007669"/>
    <property type="project" value="InterPro"/>
</dbReference>
<dbReference type="InterPro" id="IPR012340">
    <property type="entry name" value="NA-bd_OB-fold"/>
</dbReference>
<dbReference type="PANTHER" id="PTHR43875:SF1">
    <property type="entry name" value="OSMOPROTECTIVE COMPOUNDS UPTAKE ATP-BINDING PROTEIN GGTA"/>
    <property type="match status" value="1"/>
</dbReference>
<dbReference type="GO" id="GO:0055052">
    <property type="term" value="C:ATP-binding cassette (ABC) transporter complex, substrate-binding subunit-containing"/>
    <property type="evidence" value="ECO:0007669"/>
    <property type="project" value="TreeGrafter"/>
</dbReference>
<reference evidence="6" key="1">
    <citation type="submission" date="2020-05" db="EMBL/GenBank/DDBJ databases">
        <title>Fertoebacter nigrum gen. nov., sp. nov., a new member of the family Rhodobacteraceae.</title>
        <authorList>
            <person name="Szuroczki S."/>
            <person name="Abbaszade G."/>
            <person name="Buni D."/>
            <person name="Schumann P."/>
            <person name="Toth E."/>
        </authorList>
    </citation>
    <scope>NUCLEOTIDE SEQUENCE</scope>
    <source>
        <strain evidence="6">RG-N-1a</strain>
    </source>
</reference>
<dbReference type="RefSeq" id="WP_152828005.1">
    <property type="nucleotide sequence ID" value="NZ_WHUT02000010.1"/>
</dbReference>
<dbReference type="Gene3D" id="2.40.50.140">
    <property type="entry name" value="Nucleic acid-binding proteins"/>
    <property type="match status" value="1"/>
</dbReference>
<keyword evidence="7" id="KW-1185">Reference proteome</keyword>
<dbReference type="Gene3D" id="2.40.50.100">
    <property type="match status" value="1"/>
</dbReference>
<evidence type="ECO:0000256" key="1">
    <source>
        <dbReference type="ARBA" id="ARBA00005417"/>
    </source>
</evidence>
<dbReference type="Pfam" id="PF00005">
    <property type="entry name" value="ABC_tran"/>
    <property type="match status" value="1"/>
</dbReference>
<dbReference type="InterPro" id="IPR015855">
    <property type="entry name" value="ABC_transpr_MalK-like"/>
</dbReference>
<dbReference type="InterPro" id="IPR047641">
    <property type="entry name" value="ABC_transpr_MalK/UgpC-like"/>
</dbReference>
<dbReference type="CDD" id="cd03301">
    <property type="entry name" value="ABC_MalK_N"/>
    <property type="match status" value="1"/>
</dbReference>
<evidence type="ECO:0000256" key="2">
    <source>
        <dbReference type="ARBA" id="ARBA00022448"/>
    </source>
</evidence>
<dbReference type="InterPro" id="IPR003439">
    <property type="entry name" value="ABC_transporter-like_ATP-bd"/>
</dbReference>
<sequence length="346" mass="37409">MSRVTLQGIRKSYGAVTVLKPIDLDIADGEFLVLLGPSGCGKSTTMRMIAGLEAITEGKLLFDGRDVTAAHPRDRNVAMVFQNYALYPHMTVADNIGYPLKVAKVAKAERQAQIEAAAKTVDLTPYLARFPRDLSGGQRQRVALARALVRSPGVFLLDEPLSNLDAKLRVAMRAEIKHLQRNLGVTMIYVTHDQIEAMTLADRVVLLSDGAIQQVGTPDEIYDDPANLFVAGFIGSPPMNFLAGQAKGGRFAAPGVDDLPCIGAGSLTLGFRAEDAALAEAGRFSGTVYEVEPTGESTYVVLQMGIHRVNLRCDKKFRPALGATLRFDVAGRQCLFFDSASGQRVR</sequence>
<evidence type="ECO:0000256" key="4">
    <source>
        <dbReference type="ARBA" id="ARBA00022840"/>
    </source>
</evidence>
<dbReference type="NCBIfam" id="NF008653">
    <property type="entry name" value="PRK11650.1"/>
    <property type="match status" value="1"/>
</dbReference>
<dbReference type="FunFam" id="3.40.50.300:FF:000042">
    <property type="entry name" value="Maltose/maltodextrin ABC transporter, ATP-binding protein"/>
    <property type="match status" value="1"/>
</dbReference>
<comment type="caution">
    <text evidence="6">The sequence shown here is derived from an EMBL/GenBank/DDBJ whole genome shotgun (WGS) entry which is preliminary data.</text>
</comment>
<dbReference type="Gene3D" id="3.40.50.300">
    <property type="entry name" value="P-loop containing nucleotide triphosphate hydrolases"/>
    <property type="match status" value="1"/>
</dbReference>
<dbReference type="PROSITE" id="PS00211">
    <property type="entry name" value="ABC_TRANSPORTER_1"/>
    <property type="match status" value="1"/>
</dbReference>
<dbReference type="SUPFAM" id="SSF50331">
    <property type="entry name" value="MOP-like"/>
    <property type="match status" value="1"/>
</dbReference>
<protein>
    <submittedName>
        <fullName evidence="6">sn-glycerol-3-phosphate ABC transporter ATP-binding protein UgpC</fullName>
    </submittedName>
</protein>
<keyword evidence="2" id="KW-0813">Transport</keyword>
<evidence type="ECO:0000256" key="3">
    <source>
        <dbReference type="ARBA" id="ARBA00022741"/>
    </source>
</evidence>
<evidence type="ECO:0000313" key="7">
    <source>
        <dbReference type="Proteomes" id="UP000484076"/>
    </source>
</evidence>
<comment type="similarity">
    <text evidence="1">Belongs to the ABC transporter superfamily.</text>
</comment>
<dbReference type="InterPro" id="IPR027417">
    <property type="entry name" value="P-loop_NTPase"/>
</dbReference>
<dbReference type="InterPro" id="IPR008995">
    <property type="entry name" value="Mo/tungstate-bd_C_term_dom"/>
</dbReference>
<keyword evidence="3" id="KW-0547">Nucleotide-binding</keyword>
<dbReference type="SUPFAM" id="SSF52540">
    <property type="entry name" value="P-loop containing nucleoside triphosphate hydrolases"/>
    <property type="match status" value="1"/>
</dbReference>
<dbReference type="InterPro" id="IPR017871">
    <property type="entry name" value="ABC_transporter-like_CS"/>
</dbReference>
<dbReference type="PANTHER" id="PTHR43875">
    <property type="entry name" value="MALTODEXTRIN IMPORT ATP-BINDING PROTEIN MSMX"/>
    <property type="match status" value="1"/>
</dbReference>
<proteinExistence type="inferred from homology"/>
<dbReference type="GO" id="GO:0140359">
    <property type="term" value="F:ABC-type transporter activity"/>
    <property type="evidence" value="ECO:0007669"/>
    <property type="project" value="InterPro"/>
</dbReference>
<dbReference type="PROSITE" id="PS50893">
    <property type="entry name" value="ABC_TRANSPORTER_2"/>
    <property type="match status" value="1"/>
</dbReference>
<evidence type="ECO:0000313" key="6">
    <source>
        <dbReference type="EMBL" id="NUB45943.1"/>
    </source>
</evidence>
<dbReference type="InterPro" id="IPR003593">
    <property type="entry name" value="AAA+_ATPase"/>
</dbReference>
<dbReference type="AlphaFoldDB" id="A0A8X8H1N9"/>
<gene>
    <name evidence="6" type="primary">ugpC</name>
    <name evidence="6" type="ORF">GEU84_016215</name>
</gene>
<dbReference type="GO" id="GO:0008643">
    <property type="term" value="P:carbohydrate transport"/>
    <property type="evidence" value="ECO:0007669"/>
    <property type="project" value="InterPro"/>
</dbReference>
<organism evidence="6 7">
    <name type="scientific">Fertoeibacter niger</name>
    <dbReference type="NCBI Taxonomy" id="2656921"/>
    <lineage>
        <taxon>Bacteria</taxon>
        <taxon>Pseudomonadati</taxon>
        <taxon>Pseudomonadota</taxon>
        <taxon>Alphaproteobacteria</taxon>
        <taxon>Rhodobacterales</taxon>
        <taxon>Paracoccaceae</taxon>
        <taxon>Fertoeibacter</taxon>
    </lineage>
</organism>
<keyword evidence="4 6" id="KW-0067">ATP-binding</keyword>